<reference evidence="4 5" key="1">
    <citation type="submission" date="2025-04" db="UniProtKB">
        <authorList>
            <consortium name="RefSeq"/>
        </authorList>
    </citation>
    <scope>IDENTIFICATION</scope>
</reference>
<dbReference type="OrthoDB" id="884464at2759"/>
<dbReference type="SMART" id="SM00239">
    <property type="entry name" value="C2"/>
    <property type="match status" value="1"/>
</dbReference>
<dbReference type="RefSeq" id="XP_010248680.1">
    <property type="nucleotide sequence ID" value="XM_010250378.2"/>
</dbReference>
<accession>A0A1U7ZBW3</accession>
<feature type="transmembrane region" description="Helical" evidence="1">
    <location>
        <begin position="208"/>
        <end position="229"/>
    </location>
</feature>
<keyword evidence="1" id="KW-0472">Membrane</keyword>
<keyword evidence="1" id="KW-1133">Transmembrane helix</keyword>
<evidence type="ECO:0000259" key="2">
    <source>
        <dbReference type="PROSITE" id="PS50004"/>
    </source>
</evidence>
<keyword evidence="3" id="KW-1185">Reference proteome</keyword>
<dbReference type="GeneID" id="104591520"/>
<dbReference type="InterPro" id="IPR044750">
    <property type="entry name" value="C2_SRC2/BAP"/>
</dbReference>
<dbReference type="CDD" id="cd04051">
    <property type="entry name" value="C2_SRC2_like"/>
    <property type="match status" value="1"/>
</dbReference>
<evidence type="ECO:0000313" key="3">
    <source>
        <dbReference type="Proteomes" id="UP000189703"/>
    </source>
</evidence>
<name>A0A1U7ZBW3_NELNU</name>
<evidence type="ECO:0000313" key="4">
    <source>
        <dbReference type="RefSeq" id="XP_010248679.1"/>
    </source>
</evidence>
<dbReference type="PANTHER" id="PTHR32246">
    <property type="entry name" value="INGRESSION PROTEIN FIC1"/>
    <property type="match status" value="1"/>
</dbReference>
<dbReference type="PANTHER" id="PTHR32246:SF151">
    <property type="entry name" value="C2 DOMAIN-CONTAINING PROTEIN"/>
    <property type="match status" value="1"/>
</dbReference>
<keyword evidence="1" id="KW-0812">Transmembrane</keyword>
<dbReference type="OMA" id="CNWAVAN"/>
<evidence type="ECO:0000313" key="5">
    <source>
        <dbReference type="RefSeq" id="XP_010248680.1"/>
    </source>
</evidence>
<dbReference type="GO" id="GO:0006952">
    <property type="term" value="P:defense response"/>
    <property type="evidence" value="ECO:0007669"/>
    <property type="project" value="InterPro"/>
</dbReference>
<dbReference type="PROSITE" id="PS50004">
    <property type="entry name" value="C2"/>
    <property type="match status" value="1"/>
</dbReference>
<dbReference type="RefSeq" id="XP_010248679.1">
    <property type="nucleotide sequence ID" value="XM_010250377.1"/>
</dbReference>
<feature type="domain" description="C2" evidence="2">
    <location>
        <begin position="2"/>
        <end position="127"/>
    </location>
</feature>
<dbReference type="InterPro" id="IPR000008">
    <property type="entry name" value="C2_dom"/>
</dbReference>
<organism evidence="3 5">
    <name type="scientific">Nelumbo nucifera</name>
    <name type="common">Sacred lotus</name>
    <dbReference type="NCBI Taxonomy" id="4432"/>
    <lineage>
        <taxon>Eukaryota</taxon>
        <taxon>Viridiplantae</taxon>
        <taxon>Streptophyta</taxon>
        <taxon>Embryophyta</taxon>
        <taxon>Tracheophyta</taxon>
        <taxon>Spermatophyta</taxon>
        <taxon>Magnoliopsida</taxon>
        <taxon>Proteales</taxon>
        <taxon>Nelumbonaceae</taxon>
        <taxon>Nelumbo</taxon>
    </lineage>
</organism>
<dbReference type="Pfam" id="PF00168">
    <property type="entry name" value="C2"/>
    <property type="match status" value="1"/>
</dbReference>
<dbReference type="STRING" id="4432.A0A1U7ZBW3"/>
<dbReference type="eggNOG" id="ENOG502SSIX">
    <property type="taxonomic scope" value="Eukaryota"/>
</dbReference>
<dbReference type="InterPro" id="IPR035892">
    <property type="entry name" value="C2_domain_sf"/>
</dbReference>
<dbReference type="KEGG" id="nnu:104591520"/>
<sequence>MHIGTRKMAGRENEHEQSEATLKLTVIGAEGLKGIRFLGRMKSFTVAWVDPQVKRSTRILNSSSTSPIWNEQLSFPLSYQTLQNPNSRIMIQVLSPSFLVHNQKVIGSTVLSLSQIQYEGELFTLQLWRPSGRAQGLIRVSACIERIPGAGGLYPLPLVGCVTGIPVVDNNTIYSFVPDQTAPMEIGSVPPVPSAPPMPPAGGDVRKNIFIGFLSGAVAVILLGLSASIDS</sequence>
<dbReference type="SUPFAM" id="SSF49562">
    <property type="entry name" value="C2 domain (Calcium/lipid-binding domain, CaLB)"/>
    <property type="match status" value="1"/>
</dbReference>
<evidence type="ECO:0000256" key="1">
    <source>
        <dbReference type="SAM" id="Phobius"/>
    </source>
</evidence>
<gene>
    <name evidence="4 5" type="primary">LOC104591520</name>
</gene>
<dbReference type="Gene3D" id="2.60.40.150">
    <property type="entry name" value="C2 domain"/>
    <property type="match status" value="1"/>
</dbReference>
<dbReference type="Proteomes" id="UP000189703">
    <property type="component" value="Unplaced"/>
</dbReference>
<dbReference type="AlphaFoldDB" id="A0A1U7ZBW3"/>
<protein>
    <submittedName>
        <fullName evidence="4 5">Uncharacterized protein LOC104591520</fullName>
    </submittedName>
</protein>
<proteinExistence type="predicted"/>